<evidence type="ECO:0000313" key="8">
    <source>
        <dbReference type="EMBL" id="AFZ79222.1"/>
    </source>
</evidence>
<evidence type="ECO:0000256" key="7">
    <source>
        <dbReference type="SAM" id="MobiDB-lite"/>
    </source>
</evidence>
<dbReference type="GO" id="GO:0000027">
    <property type="term" value="P:ribosomal large subunit assembly"/>
    <property type="evidence" value="ECO:0007669"/>
    <property type="project" value="TreeGrafter"/>
</dbReference>
<protein>
    <recommendedName>
        <fullName evidence="4">Ribosome biogenesis protein NOP53</fullName>
    </recommendedName>
</protein>
<dbReference type="KEGG" id="beq:BEWA_020690"/>
<dbReference type="VEuPathDB" id="PiroplasmaDB:BEWA_020690"/>
<keyword evidence="5" id="KW-0690">Ribosome biogenesis</keyword>
<feature type="compositionally biased region" description="Acidic residues" evidence="7">
    <location>
        <begin position="198"/>
        <end position="217"/>
    </location>
</feature>
<evidence type="ECO:0000256" key="6">
    <source>
        <dbReference type="ARBA" id="ARBA00023242"/>
    </source>
</evidence>
<dbReference type="STRING" id="1537102.L0AUA5"/>
<dbReference type="PANTHER" id="PTHR14211:SF7">
    <property type="entry name" value="RIBOSOME BIOGENESIS PROTEIN NOP53"/>
    <property type="match status" value="1"/>
</dbReference>
<dbReference type="GO" id="GO:0008097">
    <property type="term" value="F:5S rRNA binding"/>
    <property type="evidence" value="ECO:0007669"/>
    <property type="project" value="TreeGrafter"/>
</dbReference>
<dbReference type="EMBL" id="CP001669">
    <property type="protein sequence ID" value="AFZ79222.1"/>
    <property type="molecule type" value="Genomic_DNA"/>
</dbReference>
<feature type="region of interest" description="Disordered" evidence="7">
    <location>
        <begin position="193"/>
        <end position="235"/>
    </location>
</feature>
<dbReference type="eggNOG" id="ENOG502SEKX">
    <property type="taxonomic scope" value="Eukaryota"/>
</dbReference>
<sequence>MIPLAVYEHQTPITSQNSLYSYTGKTSSERPSLLKQSKPKKNVQSKAELNKIKKLAKHLIEKKNEMVVEYENVQNGIESSTNVKSDDIWADDAAVGPDSGKPLGKISNINQIIPPVELPHPGQSYNPDPSDYLELLNRVVDQVQEDKNTKVSESLDTVLHTTFPSLNLAEIGFKQKQKLINLIVQGKTDETSLTNALQDEDMGDENMEDADESDQEEEGKRTKKNKKKTRTDRNRMKRAKLEERKQLLAKNIKKLVNDVNHIKVLQKMDKDTTKGGIEKARKFKNFVRKLVSGRIPTRISNKKFKNDPPKLLLTEEMSSSLKGLNLGNSSSIDTIYKSIYRRGLLPPPPTLDNKYKSSVKKRLSYGKKIVKRLRERGEL</sequence>
<dbReference type="AlphaFoldDB" id="L0AUA5"/>
<evidence type="ECO:0000256" key="5">
    <source>
        <dbReference type="ARBA" id="ARBA00022517"/>
    </source>
</evidence>
<gene>
    <name evidence="8" type="ORF">BEWA_020690</name>
</gene>
<dbReference type="PIRSF" id="PIRSF017302">
    <property type="entry name" value="Gltscr2"/>
    <property type="match status" value="1"/>
</dbReference>
<dbReference type="GO" id="GO:0005730">
    <property type="term" value="C:nucleolus"/>
    <property type="evidence" value="ECO:0007669"/>
    <property type="project" value="UniProtKB-SubCell"/>
</dbReference>
<evidence type="ECO:0000256" key="2">
    <source>
        <dbReference type="ARBA" id="ARBA00004642"/>
    </source>
</evidence>
<dbReference type="GeneID" id="15803490"/>
<organism evidence="8 9">
    <name type="scientific">Theileria equi strain WA</name>
    <dbReference type="NCBI Taxonomy" id="1537102"/>
    <lineage>
        <taxon>Eukaryota</taxon>
        <taxon>Sar</taxon>
        <taxon>Alveolata</taxon>
        <taxon>Apicomplexa</taxon>
        <taxon>Aconoidasida</taxon>
        <taxon>Piroplasmida</taxon>
        <taxon>Theileriidae</taxon>
        <taxon>Theileria</taxon>
    </lineage>
</organism>
<proteinExistence type="inferred from homology"/>
<feature type="compositionally biased region" description="Basic residues" evidence="7">
    <location>
        <begin position="221"/>
        <end position="230"/>
    </location>
</feature>
<dbReference type="GO" id="GO:0005654">
    <property type="term" value="C:nucleoplasm"/>
    <property type="evidence" value="ECO:0007669"/>
    <property type="project" value="UniProtKB-SubCell"/>
</dbReference>
<dbReference type="Proteomes" id="UP000031512">
    <property type="component" value="Chromosome 1"/>
</dbReference>
<accession>L0AUA5</accession>
<evidence type="ECO:0000313" key="9">
    <source>
        <dbReference type="Proteomes" id="UP000031512"/>
    </source>
</evidence>
<name>L0AUA5_THEEQ</name>
<comment type="similarity">
    <text evidence="3">Belongs to the NOP53 family.</text>
</comment>
<dbReference type="PANTHER" id="PTHR14211">
    <property type="entry name" value="GLIOMA SUPPRESSOR CANDIDATE REGION GENE 2"/>
    <property type="match status" value="1"/>
</dbReference>
<dbReference type="OrthoDB" id="5072at2759"/>
<evidence type="ECO:0000256" key="3">
    <source>
        <dbReference type="ARBA" id="ARBA00008838"/>
    </source>
</evidence>
<keyword evidence="9" id="KW-1185">Reference proteome</keyword>
<dbReference type="GO" id="GO:0006364">
    <property type="term" value="P:rRNA processing"/>
    <property type="evidence" value="ECO:0007669"/>
    <property type="project" value="TreeGrafter"/>
</dbReference>
<reference evidence="8 9" key="1">
    <citation type="journal article" date="2012" name="BMC Genomics">
        <title>Comparative genomic analysis and phylogenetic position of Theileria equi.</title>
        <authorList>
            <person name="Kappmeyer L.S."/>
            <person name="Thiagarajan M."/>
            <person name="Herndon D.R."/>
            <person name="Ramsay J.D."/>
            <person name="Caler E."/>
            <person name="Djikeng A."/>
            <person name="Gillespie J.J."/>
            <person name="Lau A.O."/>
            <person name="Roalson E.H."/>
            <person name="Silva J.C."/>
            <person name="Silva M.G."/>
            <person name="Suarez C.E."/>
            <person name="Ueti M.W."/>
            <person name="Nene V.M."/>
            <person name="Mealey R.H."/>
            <person name="Knowles D.P."/>
            <person name="Brayton K.A."/>
        </authorList>
    </citation>
    <scope>NUCLEOTIDE SEQUENCE [LARGE SCALE GENOMIC DNA]</scope>
    <source>
        <strain evidence="8 9">WA</strain>
    </source>
</reference>
<dbReference type="RefSeq" id="XP_004828888.1">
    <property type="nucleotide sequence ID" value="XM_004828831.1"/>
</dbReference>
<dbReference type="Pfam" id="PF07767">
    <property type="entry name" value="Nop53"/>
    <property type="match status" value="1"/>
</dbReference>
<evidence type="ECO:0000256" key="4">
    <source>
        <dbReference type="ARBA" id="ARBA00018339"/>
    </source>
</evidence>
<feature type="compositionally biased region" description="Polar residues" evidence="7">
    <location>
        <begin position="18"/>
        <end position="30"/>
    </location>
</feature>
<comment type="subcellular location">
    <subcellularLocation>
        <location evidence="1">Nucleus</location>
        <location evidence="1">Nucleolus</location>
    </subcellularLocation>
    <subcellularLocation>
        <location evidence="2">Nucleus</location>
        <location evidence="2">Nucleoplasm</location>
    </subcellularLocation>
</comment>
<keyword evidence="6" id="KW-0539">Nucleus</keyword>
<dbReference type="InterPro" id="IPR011687">
    <property type="entry name" value="Nop53/GLTSCR2"/>
</dbReference>
<feature type="region of interest" description="Disordered" evidence="7">
    <location>
        <begin position="18"/>
        <end position="44"/>
    </location>
</feature>
<evidence type="ECO:0000256" key="1">
    <source>
        <dbReference type="ARBA" id="ARBA00004604"/>
    </source>
</evidence>